<dbReference type="Gene3D" id="3.40.309.10">
    <property type="entry name" value="Aldehyde Dehydrogenase, Chain A, domain 2"/>
    <property type="match status" value="1"/>
</dbReference>
<dbReference type="Pfam" id="PF00171">
    <property type="entry name" value="Aldedh"/>
    <property type="match status" value="1"/>
</dbReference>
<dbReference type="FunFam" id="3.40.605.10:FF:000026">
    <property type="entry name" value="Aldehyde dehydrogenase, putative"/>
    <property type="match status" value="1"/>
</dbReference>
<feature type="domain" description="Aldehyde dehydrogenase" evidence="7">
    <location>
        <begin position="17"/>
        <end position="469"/>
    </location>
</feature>
<dbReference type="EMBL" id="JACHCC010000002">
    <property type="protein sequence ID" value="MBB6498866.1"/>
    <property type="molecule type" value="Genomic_DNA"/>
</dbReference>
<keyword evidence="2 6" id="KW-0560">Oxidoreductase</keyword>
<dbReference type="PANTHER" id="PTHR42804:SF1">
    <property type="entry name" value="ALDEHYDE DEHYDROGENASE-RELATED"/>
    <property type="match status" value="1"/>
</dbReference>
<organism evidence="8 9">
    <name type="scientific">Pedobacter cryoconitis</name>
    <dbReference type="NCBI Taxonomy" id="188932"/>
    <lineage>
        <taxon>Bacteria</taxon>
        <taxon>Pseudomonadati</taxon>
        <taxon>Bacteroidota</taxon>
        <taxon>Sphingobacteriia</taxon>
        <taxon>Sphingobacteriales</taxon>
        <taxon>Sphingobacteriaceae</taxon>
        <taxon>Pedobacter</taxon>
    </lineage>
</organism>
<comment type="catalytic activity">
    <reaction evidence="4">
        <text>an aldehyde + NAD(+) + H2O = a carboxylate + NADH + 2 H(+)</text>
        <dbReference type="Rhea" id="RHEA:16185"/>
        <dbReference type="ChEBI" id="CHEBI:15377"/>
        <dbReference type="ChEBI" id="CHEBI:15378"/>
        <dbReference type="ChEBI" id="CHEBI:17478"/>
        <dbReference type="ChEBI" id="CHEBI:29067"/>
        <dbReference type="ChEBI" id="CHEBI:57540"/>
        <dbReference type="ChEBI" id="CHEBI:57945"/>
        <dbReference type="EC" id="1.2.1.3"/>
    </reaction>
</comment>
<evidence type="ECO:0000256" key="4">
    <source>
        <dbReference type="ARBA" id="ARBA00049194"/>
    </source>
</evidence>
<reference evidence="8 9" key="1">
    <citation type="submission" date="2020-08" db="EMBL/GenBank/DDBJ databases">
        <title>Genomic Encyclopedia of Type Strains, Phase IV (KMG-V): Genome sequencing to study the core and pangenomes of soil and plant-associated prokaryotes.</title>
        <authorList>
            <person name="Whitman W."/>
        </authorList>
    </citation>
    <scope>NUCLEOTIDE SEQUENCE [LARGE SCALE GENOMIC DNA]</scope>
    <source>
        <strain evidence="8 9">M2T3</strain>
    </source>
</reference>
<gene>
    <name evidence="8" type="ORF">HDF25_001003</name>
</gene>
<protein>
    <recommendedName>
        <fullName evidence="3">aldehyde dehydrogenase (NAD(+))</fullName>
        <ecNumber evidence="3">1.2.1.3</ecNumber>
    </recommendedName>
</protein>
<name>A0A7X0J3C1_9SPHI</name>
<dbReference type="InterPro" id="IPR016161">
    <property type="entry name" value="Ald_DH/histidinol_DH"/>
</dbReference>
<dbReference type="InterPro" id="IPR016163">
    <property type="entry name" value="Ald_DH_C"/>
</dbReference>
<dbReference type="SUPFAM" id="SSF53720">
    <property type="entry name" value="ALDH-like"/>
    <property type="match status" value="1"/>
</dbReference>
<comment type="similarity">
    <text evidence="1 6">Belongs to the aldehyde dehydrogenase family.</text>
</comment>
<evidence type="ECO:0000256" key="3">
    <source>
        <dbReference type="ARBA" id="ARBA00024226"/>
    </source>
</evidence>
<evidence type="ECO:0000256" key="6">
    <source>
        <dbReference type="RuleBase" id="RU003345"/>
    </source>
</evidence>
<evidence type="ECO:0000313" key="8">
    <source>
        <dbReference type="EMBL" id="MBB6498866.1"/>
    </source>
</evidence>
<feature type="active site" evidence="5">
    <location>
        <position position="244"/>
    </location>
</feature>
<dbReference type="CDD" id="cd07138">
    <property type="entry name" value="ALDH_CddD_SSP0762"/>
    <property type="match status" value="1"/>
</dbReference>
<dbReference type="FunFam" id="3.40.309.10:FF:000012">
    <property type="entry name" value="Betaine aldehyde dehydrogenase"/>
    <property type="match status" value="1"/>
</dbReference>
<dbReference type="InterPro" id="IPR029510">
    <property type="entry name" value="Ald_DH_CS_GLU"/>
</dbReference>
<dbReference type="FunFam" id="3.40.605.10:FF:000007">
    <property type="entry name" value="NAD/NADP-dependent betaine aldehyde dehydrogenase"/>
    <property type="match status" value="1"/>
</dbReference>
<evidence type="ECO:0000256" key="2">
    <source>
        <dbReference type="ARBA" id="ARBA00023002"/>
    </source>
</evidence>
<evidence type="ECO:0000313" key="9">
    <source>
        <dbReference type="Proteomes" id="UP000521017"/>
    </source>
</evidence>
<evidence type="ECO:0000256" key="5">
    <source>
        <dbReference type="PROSITE-ProRule" id="PRU10007"/>
    </source>
</evidence>
<dbReference type="AlphaFoldDB" id="A0A7X0J3C1"/>
<evidence type="ECO:0000256" key="1">
    <source>
        <dbReference type="ARBA" id="ARBA00009986"/>
    </source>
</evidence>
<accession>A0A7X0J3C1</accession>
<dbReference type="Gene3D" id="3.40.605.10">
    <property type="entry name" value="Aldehyde Dehydrogenase, Chain A, domain 1"/>
    <property type="match status" value="1"/>
</dbReference>
<dbReference type="PANTHER" id="PTHR42804">
    <property type="entry name" value="ALDEHYDE DEHYDROGENASE"/>
    <property type="match status" value="1"/>
</dbReference>
<dbReference type="RefSeq" id="WP_184623365.1">
    <property type="nucleotide sequence ID" value="NZ_JACHCC010000002.1"/>
</dbReference>
<dbReference type="GO" id="GO:0004029">
    <property type="term" value="F:aldehyde dehydrogenase (NAD+) activity"/>
    <property type="evidence" value="ECO:0007669"/>
    <property type="project" value="UniProtKB-EC"/>
</dbReference>
<dbReference type="InterPro" id="IPR015590">
    <property type="entry name" value="Aldehyde_DH_dom"/>
</dbReference>
<dbReference type="PROSITE" id="PS00687">
    <property type="entry name" value="ALDEHYDE_DEHYDR_GLU"/>
    <property type="match status" value="1"/>
</dbReference>
<proteinExistence type="inferred from homology"/>
<comment type="caution">
    <text evidence="8">The sequence shown here is derived from an EMBL/GenBank/DDBJ whole genome shotgun (WGS) entry which is preliminary data.</text>
</comment>
<dbReference type="InterPro" id="IPR016162">
    <property type="entry name" value="Ald_DH_N"/>
</dbReference>
<dbReference type="EC" id="1.2.1.3" evidence="3"/>
<evidence type="ECO:0000259" key="7">
    <source>
        <dbReference type="Pfam" id="PF00171"/>
    </source>
</evidence>
<dbReference type="InterPro" id="IPR016160">
    <property type="entry name" value="Ald_DH_CS_CYS"/>
</dbReference>
<dbReference type="PROSITE" id="PS00070">
    <property type="entry name" value="ALDEHYDE_DEHYDR_CYS"/>
    <property type="match status" value="1"/>
</dbReference>
<dbReference type="Proteomes" id="UP000521017">
    <property type="component" value="Unassembled WGS sequence"/>
</dbReference>
<sequence length="473" mass="51162">MKAINKIYSNGEFLTPHGKEILDIISPTTNQKIGEVTLGDEVDTQNAISAAKEAFQTFSKTTREERIGYLEKLQSVINRREKELTDIMVEEYGGTFQFCAMVTQNMIHDINAMIDTLKDFAFEQAVGSSKVFYQPIGVVGIIIPWNMSNGFIITKLSTAIAAGCTAVIKPSEMSAQQTQVIAECFHETGLPKGVVNFINGLGDVVGAEMTRNPDISKIAFTGSTAVGKMIAKGAVDSMKRITLELGGKSPNIILDDANLEVAIPTAIFAAYLNSGQACAAATRLLVPENKLDEVNAIAKVAMQNIKVGNPKNADTVVGPMVSRKQYERVQDYIRIGLEEGATLLVGGEGKPEGLEAGNFVRPTIFTNVNNDMRIAQEEIFGPVLSIIPYKNEDDAVTIANDTHYGLAAYVSSGSKERAYRVAARIDAGRVCINGISHDSKAPFGGFKQSGIGREYGIFGLEEYLEPKAILESL</sequence>